<keyword evidence="2" id="KW-1185">Reference proteome</keyword>
<evidence type="ECO:0000313" key="1">
    <source>
        <dbReference type="EMBL" id="KAH3861149.1"/>
    </source>
</evidence>
<sequence>MAIDWIMRCTTEGRRQEIQWLLISLLDDLDYADDIGLLAGTRTSSRRHNSWHCQQAQ</sequence>
<comment type="caution">
    <text evidence="1">The sequence shown here is derived from an EMBL/GenBank/DDBJ whole genome shotgun (WGS) entry which is preliminary data.</text>
</comment>
<gene>
    <name evidence="1" type="ORF">DPMN_024077</name>
</gene>
<dbReference type="AlphaFoldDB" id="A0A9D4RAH4"/>
<proteinExistence type="predicted"/>
<dbReference type="Proteomes" id="UP000828390">
    <property type="component" value="Unassembled WGS sequence"/>
</dbReference>
<dbReference type="EMBL" id="JAIWYP010000002">
    <property type="protein sequence ID" value="KAH3861149.1"/>
    <property type="molecule type" value="Genomic_DNA"/>
</dbReference>
<organism evidence="1 2">
    <name type="scientific">Dreissena polymorpha</name>
    <name type="common">Zebra mussel</name>
    <name type="synonym">Mytilus polymorpha</name>
    <dbReference type="NCBI Taxonomy" id="45954"/>
    <lineage>
        <taxon>Eukaryota</taxon>
        <taxon>Metazoa</taxon>
        <taxon>Spiralia</taxon>
        <taxon>Lophotrochozoa</taxon>
        <taxon>Mollusca</taxon>
        <taxon>Bivalvia</taxon>
        <taxon>Autobranchia</taxon>
        <taxon>Heteroconchia</taxon>
        <taxon>Euheterodonta</taxon>
        <taxon>Imparidentia</taxon>
        <taxon>Neoheterodontei</taxon>
        <taxon>Myida</taxon>
        <taxon>Dreissenoidea</taxon>
        <taxon>Dreissenidae</taxon>
        <taxon>Dreissena</taxon>
    </lineage>
</organism>
<accession>A0A9D4RAH4</accession>
<evidence type="ECO:0000313" key="2">
    <source>
        <dbReference type="Proteomes" id="UP000828390"/>
    </source>
</evidence>
<name>A0A9D4RAH4_DREPO</name>
<reference evidence="1" key="1">
    <citation type="journal article" date="2019" name="bioRxiv">
        <title>The Genome of the Zebra Mussel, Dreissena polymorpha: A Resource for Invasive Species Research.</title>
        <authorList>
            <person name="McCartney M.A."/>
            <person name="Auch B."/>
            <person name="Kono T."/>
            <person name="Mallez S."/>
            <person name="Zhang Y."/>
            <person name="Obille A."/>
            <person name="Becker A."/>
            <person name="Abrahante J.E."/>
            <person name="Garbe J."/>
            <person name="Badalamenti J.P."/>
            <person name="Herman A."/>
            <person name="Mangelson H."/>
            <person name="Liachko I."/>
            <person name="Sullivan S."/>
            <person name="Sone E.D."/>
            <person name="Koren S."/>
            <person name="Silverstein K.A.T."/>
            <person name="Beckman K.B."/>
            <person name="Gohl D.M."/>
        </authorList>
    </citation>
    <scope>NUCLEOTIDE SEQUENCE</scope>
    <source>
        <strain evidence="1">Duluth1</strain>
        <tissue evidence="1">Whole animal</tissue>
    </source>
</reference>
<protein>
    <submittedName>
        <fullName evidence="1">Uncharacterized protein</fullName>
    </submittedName>
</protein>
<reference evidence="1" key="2">
    <citation type="submission" date="2020-11" db="EMBL/GenBank/DDBJ databases">
        <authorList>
            <person name="McCartney M.A."/>
            <person name="Auch B."/>
            <person name="Kono T."/>
            <person name="Mallez S."/>
            <person name="Becker A."/>
            <person name="Gohl D.M."/>
            <person name="Silverstein K.A.T."/>
            <person name="Koren S."/>
            <person name="Bechman K.B."/>
            <person name="Herman A."/>
            <person name="Abrahante J.E."/>
            <person name="Garbe J."/>
        </authorList>
    </citation>
    <scope>NUCLEOTIDE SEQUENCE</scope>
    <source>
        <strain evidence="1">Duluth1</strain>
        <tissue evidence="1">Whole animal</tissue>
    </source>
</reference>